<dbReference type="Proteomes" id="UP000032266">
    <property type="component" value="Chromosome"/>
</dbReference>
<evidence type="ECO:0000313" key="5">
    <source>
        <dbReference type="Proteomes" id="UP000032266"/>
    </source>
</evidence>
<organism evidence="4 5">
    <name type="scientific">Gynuella sunshinyii YC6258</name>
    <dbReference type="NCBI Taxonomy" id="1445510"/>
    <lineage>
        <taxon>Bacteria</taxon>
        <taxon>Pseudomonadati</taxon>
        <taxon>Pseudomonadota</taxon>
        <taxon>Gammaproteobacteria</taxon>
        <taxon>Oceanospirillales</taxon>
        <taxon>Saccharospirillaceae</taxon>
        <taxon>Gynuella</taxon>
    </lineage>
</organism>
<dbReference type="GO" id="GO:0016491">
    <property type="term" value="F:oxidoreductase activity"/>
    <property type="evidence" value="ECO:0007669"/>
    <property type="project" value="TreeGrafter"/>
</dbReference>
<accession>A0A0C5VFM4</accession>
<dbReference type="Pfam" id="PF14522">
    <property type="entry name" value="Cytochrome_C7"/>
    <property type="match status" value="1"/>
</dbReference>
<evidence type="ECO:0000313" key="4">
    <source>
        <dbReference type="EMBL" id="AJQ92986.1"/>
    </source>
</evidence>
<dbReference type="PATRIC" id="fig|1445510.3.peg.917"/>
<dbReference type="InterPro" id="IPR024673">
    <property type="entry name" value="Octahem_Cyt_c"/>
</dbReference>
<dbReference type="InterPro" id="IPR036280">
    <property type="entry name" value="Multihaem_cyt_sf"/>
</dbReference>
<feature type="transmembrane region" description="Helical" evidence="2">
    <location>
        <begin position="6"/>
        <end position="27"/>
    </location>
</feature>
<dbReference type="PIRSF" id="PIRSF039014">
    <property type="entry name" value="OTR_cyc"/>
    <property type="match status" value="1"/>
</dbReference>
<protein>
    <recommendedName>
        <fullName evidence="3">Cytochrome c7-like domain-containing protein</fullName>
    </recommendedName>
</protein>
<dbReference type="Gene3D" id="1.10.1130.10">
    <property type="entry name" value="Flavocytochrome C3, Chain A"/>
    <property type="match status" value="1"/>
</dbReference>
<keyword evidence="2" id="KW-1133">Transmembrane helix</keyword>
<proteinExistence type="predicted"/>
<name>A0A0C5VFM4_9GAMM</name>
<dbReference type="KEGG" id="gsn:YC6258_00936"/>
<evidence type="ECO:0000256" key="1">
    <source>
        <dbReference type="ARBA" id="ARBA00022729"/>
    </source>
</evidence>
<keyword evidence="2" id="KW-0472">Membrane</keyword>
<dbReference type="InterPro" id="IPR051829">
    <property type="entry name" value="Multiheme_Cytochr_ET"/>
</dbReference>
<dbReference type="HOGENOM" id="CLU_033148_0_0_6"/>
<dbReference type="OrthoDB" id="9788513at2"/>
<evidence type="ECO:0000259" key="3">
    <source>
        <dbReference type="Pfam" id="PF14522"/>
    </source>
</evidence>
<dbReference type="Pfam" id="PF11783">
    <property type="entry name" value="Cytochrome_cB"/>
    <property type="match status" value="1"/>
</dbReference>
<sequence>MARSPFQWIWLPVFIVVILAVPILIFLPDSGRQIADASEFLPQRKEHVDHSALITGPFTTAQQVTARCLECHEDARDQVMHSSHWTWESEPVVVEGRDEPVVGGKKNLLNNFCIGITGNWKGCSSCHAGYGWEDQNFDFNNGDNIDCLACHEQTGTYVKGPAGIPVAAVDLVSVAQSVGYSSRANCGSCHFKGGGGDAVKHGDLDSSLYFPAPDVDVHMGKYDMVCADCHQTQDHQISGRSISVSLDNKNQIACTDCHDNQLHQDDRINQHTDTVACQTCHIPEVATRVATKTHWDWSKAGDPDREENIHEYLKIKGEFEYTANLRPTYLWYSGTAERYLLGDKINETAPTDMNLPKGSIDDPVAKIFPFKVHDAVQVFDTDYRYLLQPKTVGETGYWSTFDWDSALRQGSELAGLPYSGHYGFTETLMYWPQTHMVQPAANALQCRDCHNENAGDQAGRMDWQALGYPGDPIRWGGRGHGPQEVQP</sequence>
<dbReference type="AlphaFoldDB" id="A0A0C5VFM4"/>
<dbReference type="NCBIfam" id="TIGR04315">
    <property type="entry name" value="octaheme_Shew"/>
    <property type="match status" value="1"/>
</dbReference>
<dbReference type="RefSeq" id="WP_052830041.1">
    <property type="nucleotide sequence ID" value="NZ_CP007142.1"/>
</dbReference>
<dbReference type="PANTHER" id="PTHR35038:SF5">
    <property type="entry name" value="CYTOCHROME C-TYPE PROTEIN NRFB"/>
    <property type="match status" value="1"/>
</dbReference>
<dbReference type="SUPFAM" id="SSF48695">
    <property type="entry name" value="Multiheme cytochromes"/>
    <property type="match status" value="1"/>
</dbReference>
<gene>
    <name evidence="4" type="ORF">YC6258_00936</name>
</gene>
<dbReference type="InterPro" id="IPR029467">
    <property type="entry name" value="Cyt_c7-like"/>
</dbReference>
<dbReference type="Gene3D" id="3.90.10.10">
    <property type="entry name" value="Cytochrome C3"/>
    <property type="match status" value="1"/>
</dbReference>
<feature type="domain" description="Cytochrome c7-like" evidence="3">
    <location>
        <begin position="216"/>
        <end position="281"/>
    </location>
</feature>
<dbReference type="EMBL" id="CP007142">
    <property type="protein sequence ID" value="AJQ92986.1"/>
    <property type="molecule type" value="Genomic_DNA"/>
</dbReference>
<reference evidence="4 5" key="1">
    <citation type="submission" date="2014-01" db="EMBL/GenBank/DDBJ databases">
        <title>Full genme sequencing of cellulolytic bacterium Gynuella sunshinyii YC6258T gen. nov., sp. nov.</title>
        <authorList>
            <person name="Khan H."/>
            <person name="Chung E.J."/>
            <person name="Chung Y.R."/>
        </authorList>
    </citation>
    <scope>NUCLEOTIDE SEQUENCE [LARGE SCALE GENOMIC DNA]</scope>
    <source>
        <strain evidence="4 5">YC6258</strain>
    </source>
</reference>
<dbReference type="PANTHER" id="PTHR35038">
    <property type="entry name" value="DISSIMILATORY SULFITE REDUCTASE SIRA"/>
    <property type="match status" value="1"/>
</dbReference>
<dbReference type="STRING" id="1445510.YC6258_00936"/>
<keyword evidence="5" id="KW-1185">Reference proteome</keyword>
<keyword evidence="2" id="KW-0812">Transmembrane</keyword>
<evidence type="ECO:0000256" key="2">
    <source>
        <dbReference type="SAM" id="Phobius"/>
    </source>
</evidence>
<keyword evidence="1" id="KW-0732">Signal</keyword>